<sequence>MRYLQELVLQELVPGCSKVTGKAGMLWRTRTTTPSPTPSPAATSAAAPRPTLRRATTRRRSSRSRRGGRRTETLLAEVFHVVSGMRRAYVALQGAHCPWNPDKMRSADAVVVVELRHLARLRDRFRRATAAGGRLPPRADAPSPPPLRKAVAPYEAALDDLRRGVGSTRHWLTAEAASHLQIALMLGCLCSTRR</sequence>
<feature type="region of interest" description="Disordered" evidence="1">
    <location>
        <begin position="28"/>
        <end position="70"/>
    </location>
</feature>
<dbReference type="EMBL" id="BQKI01000087">
    <property type="protein sequence ID" value="GJN35132.1"/>
    <property type="molecule type" value="Genomic_DNA"/>
</dbReference>
<feature type="compositionally biased region" description="Low complexity" evidence="1">
    <location>
        <begin position="28"/>
        <end position="50"/>
    </location>
</feature>
<dbReference type="InterPro" id="IPR040225">
    <property type="entry name" value="GIL1-like"/>
</dbReference>
<comment type="caution">
    <text evidence="3">The sequence shown here is derived from an EMBL/GenBank/DDBJ whole genome shotgun (WGS) entry which is preliminary data.</text>
</comment>
<dbReference type="InterPro" id="IPR006943">
    <property type="entry name" value="DUF641_pln"/>
</dbReference>
<dbReference type="Pfam" id="PF04859">
    <property type="entry name" value="DUF641"/>
    <property type="match status" value="1"/>
</dbReference>
<gene>
    <name evidence="3" type="primary">gb23876</name>
    <name evidence="3" type="ORF">PR202_gb23876</name>
</gene>
<evidence type="ECO:0000259" key="2">
    <source>
        <dbReference type="Pfam" id="PF04859"/>
    </source>
</evidence>
<dbReference type="PANTHER" id="PTHR31161">
    <property type="entry name" value="PROTEIN GRAVITROPIC IN THE LIGHT 1"/>
    <property type="match status" value="1"/>
</dbReference>
<proteinExistence type="predicted"/>
<feature type="domain" description="DUF641" evidence="2">
    <location>
        <begin position="70"/>
        <end position="165"/>
    </location>
</feature>
<dbReference type="GO" id="GO:0009639">
    <property type="term" value="P:response to red or far red light"/>
    <property type="evidence" value="ECO:0007669"/>
    <property type="project" value="InterPro"/>
</dbReference>
<reference evidence="3" key="2">
    <citation type="submission" date="2021-12" db="EMBL/GenBank/DDBJ databases">
        <title>Resequencing data analysis of finger millet.</title>
        <authorList>
            <person name="Hatakeyama M."/>
            <person name="Aluri S."/>
            <person name="Balachadran M.T."/>
            <person name="Sivarajan S.R."/>
            <person name="Poveda L."/>
            <person name="Shimizu-Inatsugi R."/>
            <person name="Schlapbach R."/>
            <person name="Sreeman S.M."/>
            <person name="Shimizu K.K."/>
        </authorList>
    </citation>
    <scope>NUCLEOTIDE SEQUENCE</scope>
</reference>
<protein>
    <recommendedName>
        <fullName evidence="2">DUF641 domain-containing protein</fullName>
    </recommendedName>
</protein>
<feature type="compositionally biased region" description="Basic residues" evidence="1">
    <location>
        <begin position="51"/>
        <end position="68"/>
    </location>
</feature>
<reference evidence="3" key="1">
    <citation type="journal article" date="2018" name="DNA Res.">
        <title>Multiple hybrid de novo genome assembly of finger millet, an orphan allotetraploid crop.</title>
        <authorList>
            <person name="Hatakeyama M."/>
            <person name="Aluri S."/>
            <person name="Balachadran M.T."/>
            <person name="Sivarajan S.R."/>
            <person name="Patrignani A."/>
            <person name="Gruter S."/>
            <person name="Poveda L."/>
            <person name="Shimizu-Inatsugi R."/>
            <person name="Baeten J."/>
            <person name="Francoijs K.J."/>
            <person name="Nataraja K.N."/>
            <person name="Reddy Y.A.N."/>
            <person name="Phadnis S."/>
            <person name="Ravikumar R.L."/>
            <person name="Schlapbach R."/>
            <person name="Sreeman S.M."/>
            <person name="Shimizu K.K."/>
        </authorList>
    </citation>
    <scope>NUCLEOTIDE SEQUENCE</scope>
</reference>
<dbReference type="GO" id="GO:0009959">
    <property type="term" value="P:negative gravitropism"/>
    <property type="evidence" value="ECO:0007669"/>
    <property type="project" value="InterPro"/>
</dbReference>
<dbReference type="Proteomes" id="UP001054889">
    <property type="component" value="Unassembled WGS sequence"/>
</dbReference>
<evidence type="ECO:0000313" key="4">
    <source>
        <dbReference type="Proteomes" id="UP001054889"/>
    </source>
</evidence>
<organism evidence="3 4">
    <name type="scientific">Eleusine coracana subsp. coracana</name>
    <dbReference type="NCBI Taxonomy" id="191504"/>
    <lineage>
        <taxon>Eukaryota</taxon>
        <taxon>Viridiplantae</taxon>
        <taxon>Streptophyta</taxon>
        <taxon>Embryophyta</taxon>
        <taxon>Tracheophyta</taxon>
        <taxon>Spermatophyta</taxon>
        <taxon>Magnoliopsida</taxon>
        <taxon>Liliopsida</taxon>
        <taxon>Poales</taxon>
        <taxon>Poaceae</taxon>
        <taxon>PACMAD clade</taxon>
        <taxon>Chloridoideae</taxon>
        <taxon>Cynodonteae</taxon>
        <taxon>Eleusininae</taxon>
        <taxon>Eleusine</taxon>
    </lineage>
</organism>
<keyword evidence="4" id="KW-1185">Reference proteome</keyword>
<accession>A0AAV5FJJ3</accession>
<name>A0AAV5FJJ3_ELECO</name>
<dbReference type="AlphaFoldDB" id="A0AAV5FJJ3"/>
<evidence type="ECO:0000256" key="1">
    <source>
        <dbReference type="SAM" id="MobiDB-lite"/>
    </source>
</evidence>
<evidence type="ECO:0000313" key="3">
    <source>
        <dbReference type="EMBL" id="GJN35132.1"/>
    </source>
</evidence>